<comment type="caution">
    <text evidence="2">The sequence shown here is derived from an EMBL/GenBank/DDBJ whole genome shotgun (WGS) entry which is preliminary data.</text>
</comment>
<feature type="region of interest" description="Disordered" evidence="1">
    <location>
        <begin position="155"/>
        <end position="266"/>
    </location>
</feature>
<evidence type="ECO:0000256" key="1">
    <source>
        <dbReference type="SAM" id="MobiDB-lite"/>
    </source>
</evidence>
<proteinExistence type="predicted"/>
<protein>
    <submittedName>
        <fullName evidence="2">Uncharacterized protein</fullName>
    </submittedName>
</protein>
<dbReference type="Proteomes" id="UP001189756">
    <property type="component" value="Unassembled WGS sequence"/>
</dbReference>
<evidence type="ECO:0000313" key="3">
    <source>
        <dbReference type="Proteomes" id="UP001189756"/>
    </source>
</evidence>
<reference evidence="2" key="1">
    <citation type="submission" date="2023-07" db="EMBL/GenBank/DDBJ databases">
        <authorList>
            <person name="Peeters C."/>
        </authorList>
    </citation>
    <scope>NUCLEOTIDE SEQUENCE</scope>
    <source>
        <strain evidence="2">R-77560</strain>
    </source>
</reference>
<evidence type="ECO:0000313" key="2">
    <source>
        <dbReference type="EMBL" id="CAJ0803994.1"/>
    </source>
</evidence>
<dbReference type="AlphaFoldDB" id="A0AAD2BTD1"/>
<feature type="compositionally biased region" description="Basic and acidic residues" evidence="1">
    <location>
        <begin position="257"/>
        <end position="266"/>
    </location>
</feature>
<dbReference type="EMBL" id="CATZAZ010000011">
    <property type="protein sequence ID" value="CAJ0803994.1"/>
    <property type="molecule type" value="Genomic_DNA"/>
</dbReference>
<accession>A0AAD2BTD1</accession>
<gene>
    <name evidence="2" type="ORF">R77560_04000</name>
</gene>
<name>A0AAD2BTD1_9RALS</name>
<organism evidence="2 3">
    <name type="scientific">Ralstonia thomasii</name>
    <dbReference type="NCBI Taxonomy" id="3058596"/>
    <lineage>
        <taxon>Bacteria</taxon>
        <taxon>Pseudomonadati</taxon>
        <taxon>Pseudomonadota</taxon>
        <taxon>Betaproteobacteria</taxon>
        <taxon>Burkholderiales</taxon>
        <taxon>Burkholderiaceae</taxon>
        <taxon>Ralstonia</taxon>
    </lineage>
</organism>
<feature type="compositionally biased region" description="Basic and acidic residues" evidence="1">
    <location>
        <begin position="85"/>
        <end position="101"/>
    </location>
</feature>
<feature type="region of interest" description="Disordered" evidence="1">
    <location>
        <begin position="71"/>
        <end position="117"/>
    </location>
</feature>
<sequence length="266" mass="29414">MASTYGRPNHSAEAHGSFHFGRTLRADAVRLVRIRRLHHFSALLPHRLVGRCGARSSGRVFRSRARTVDGVPVGTREGRASGNTKRNENGDSENGVHDGLPHTRFPSGPVQTGISRHPAWRRLKSRLAATDCRVWGAIRFASVLLRGRWAQVLQRAEKPSGKPVRRKAQEEERARAQLRRAACQDQERGRWHPPNGAHRVDGPRRARAAPHPCPGSSRRKQPSSRGSPWSLPRAGRRIPQSQGARKAPSRSTGAKAVGREDFGDAS</sequence>